<evidence type="ECO:0000256" key="1">
    <source>
        <dbReference type="ARBA" id="ARBA00038376"/>
    </source>
</evidence>
<gene>
    <name evidence="3" type="ORF">J3D65DRAFT_623911</name>
</gene>
<dbReference type="SUPFAM" id="SSF51735">
    <property type="entry name" value="NAD(P)-binding Rossmann-fold domains"/>
    <property type="match status" value="1"/>
</dbReference>
<protein>
    <recommendedName>
        <fullName evidence="2">NAD(P)-binding domain-containing protein</fullName>
    </recommendedName>
</protein>
<sequence>MAQPLRLAFFGATGGSIAASLVLALQGGYQCSTLVRSEQKLLGILKERNVSDAAIANHLRIVTGSVKDSEAVYRTLEPAVDIVISGVGGKPQFTPNPLKPTLDDPTICQDATRTIFDAIRRLGGPRPQLVVLSTTGISDTGRDIPIAMMPLYHWLLAVPHKDKKVMEDMIVAETRKPEAERAIDSAIIIRPSLLTNGPMTSMDKIRVGSDKEPQIGYTISRDDVGLWLFESAVKEGKRGEGARNVSITY</sequence>
<organism evidence="3 4">
    <name type="scientific">Phyllosticta citribraziliensis</name>
    <dbReference type="NCBI Taxonomy" id="989973"/>
    <lineage>
        <taxon>Eukaryota</taxon>
        <taxon>Fungi</taxon>
        <taxon>Dikarya</taxon>
        <taxon>Ascomycota</taxon>
        <taxon>Pezizomycotina</taxon>
        <taxon>Dothideomycetes</taxon>
        <taxon>Dothideomycetes incertae sedis</taxon>
        <taxon>Botryosphaeriales</taxon>
        <taxon>Phyllostictaceae</taxon>
        <taxon>Phyllosticta</taxon>
    </lineage>
</organism>
<dbReference type="Gene3D" id="3.40.50.720">
    <property type="entry name" value="NAD(P)-binding Rossmann-like Domain"/>
    <property type="match status" value="1"/>
</dbReference>
<dbReference type="PANTHER" id="PTHR15020:SF50">
    <property type="entry name" value="UPF0659 PROTEIN YMR090W"/>
    <property type="match status" value="1"/>
</dbReference>
<reference evidence="3 4" key="1">
    <citation type="submission" date="2024-04" db="EMBL/GenBank/DDBJ databases">
        <title>Phyllosticta paracitricarpa is synonymous to the EU quarantine fungus P. citricarpa based on phylogenomic analyses.</title>
        <authorList>
            <consortium name="Lawrence Berkeley National Laboratory"/>
            <person name="Van ingen-buijs V.A."/>
            <person name="Van westerhoven A.C."/>
            <person name="Haridas S."/>
            <person name="Skiadas P."/>
            <person name="Martin F."/>
            <person name="Groenewald J.Z."/>
            <person name="Crous P.W."/>
            <person name="Seidl M.F."/>
        </authorList>
    </citation>
    <scope>NUCLEOTIDE SEQUENCE [LARGE SCALE GENOMIC DNA]</scope>
    <source>
        <strain evidence="3 4">CPC 17464</strain>
    </source>
</reference>
<dbReference type="InterPro" id="IPR036291">
    <property type="entry name" value="NAD(P)-bd_dom_sf"/>
</dbReference>
<comment type="caution">
    <text evidence="3">The sequence shown here is derived from an EMBL/GenBank/DDBJ whole genome shotgun (WGS) entry which is preliminary data.</text>
</comment>
<evidence type="ECO:0000313" key="3">
    <source>
        <dbReference type="EMBL" id="KAK7536959.1"/>
    </source>
</evidence>
<evidence type="ECO:0000313" key="4">
    <source>
        <dbReference type="Proteomes" id="UP001360953"/>
    </source>
</evidence>
<comment type="similarity">
    <text evidence="1">Belongs to the avfA family.</text>
</comment>
<keyword evidence="4" id="KW-1185">Reference proteome</keyword>
<dbReference type="RefSeq" id="XP_066655110.1">
    <property type="nucleotide sequence ID" value="XM_066800197.1"/>
</dbReference>
<accession>A0ABR1LQI2</accession>
<dbReference type="InterPro" id="IPR016040">
    <property type="entry name" value="NAD(P)-bd_dom"/>
</dbReference>
<proteinExistence type="inferred from homology"/>
<name>A0ABR1LQI2_9PEZI</name>
<feature type="domain" description="NAD(P)-binding" evidence="2">
    <location>
        <begin position="11"/>
        <end position="231"/>
    </location>
</feature>
<evidence type="ECO:0000259" key="2">
    <source>
        <dbReference type="Pfam" id="PF13460"/>
    </source>
</evidence>
<dbReference type="EMBL" id="JBBPEH010000006">
    <property type="protein sequence ID" value="KAK7536959.1"/>
    <property type="molecule type" value="Genomic_DNA"/>
</dbReference>
<dbReference type="Proteomes" id="UP001360953">
    <property type="component" value="Unassembled WGS sequence"/>
</dbReference>
<dbReference type="GeneID" id="92033103"/>
<dbReference type="Pfam" id="PF13460">
    <property type="entry name" value="NAD_binding_10"/>
    <property type="match status" value="1"/>
</dbReference>
<dbReference type="PANTHER" id="PTHR15020">
    <property type="entry name" value="FLAVIN REDUCTASE-RELATED"/>
    <property type="match status" value="1"/>
</dbReference>